<organism evidence="2 3">
    <name type="scientific">Trifolium medium</name>
    <dbReference type="NCBI Taxonomy" id="97028"/>
    <lineage>
        <taxon>Eukaryota</taxon>
        <taxon>Viridiplantae</taxon>
        <taxon>Streptophyta</taxon>
        <taxon>Embryophyta</taxon>
        <taxon>Tracheophyta</taxon>
        <taxon>Spermatophyta</taxon>
        <taxon>Magnoliopsida</taxon>
        <taxon>eudicotyledons</taxon>
        <taxon>Gunneridae</taxon>
        <taxon>Pentapetalae</taxon>
        <taxon>rosids</taxon>
        <taxon>fabids</taxon>
        <taxon>Fabales</taxon>
        <taxon>Fabaceae</taxon>
        <taxon>Papilionoideae</taxon>
        <taxon>50 kb inversion clade</taxon>
        <taxon>NPAAA clade</taxon>
        <taxon>Hologalegina</taxon>
        <taxon>IRL clade</taxon>
        <taxon>Trifolieae</taxon>
        <taxon>Trifolium</taxon>
    </lineage>
</organism>
<gene>
    <name evidence="2" type="ORF">A2U01_0003467</name>
</gene>
<sequence length="477" mass="54137">MFATSRYQFPQPCVKGDGLAISISEDEYITGIEMCKHNLHGPSSLGNHFARDFNPNLQKNTTAQVWVRFYGLAQEYWRPKILFAIASSIRTPICTDAIVTKPMFDRTFGQYVRVLVDMDLSQTIRYKVLVERVGFAFFVEMDYENLPSFCTHCNMVGHYVEVCKKFHGNDDEAQPMEPKNKAKQKNEGTSKYVQKKDGRTEQNKTNEVVLVEDSDKVDSPQQIVQEGSNTPIEVDKSKDIRAEQNKNIRDEAEKSKNTNDEISGQNRFIALADQEVNEGELNLDKDRMISDENSSTQEASEFVDDTQMIQEEVIVEKATDQFQSKSQDKVQKDMQFLKESWANMAENEEDETRLLEALDKGHSPSGFQLVVSKAKNKEKAKSTSTSSSMNRYGTRSQLFLEGGCRDNQCVAFTLSDLDKVFGVAAVYASNCYVSRRNLWSSLSTLNSNNDIPWCFLGDFNVIMGLHEYKGNHSPTSL</sequence>
<dbReference type="PANTHER" id="PTHR31286">
    <property type="entry name" value="GLYCINE-RICH CELL WALL STRUCTURAL PROTEIN 1.8-LIKE"/>
    <property type="match status" value="1"/>
</dbReference>
<evidence type="ECO:0008006" key="4">
    <source>
        <dbReference type="Google" id="ProtNLM"/>
    </source>
</evidence>
<dbReference type="AlphaFoldDB" id="A0A392M5P5"/>
<dbReference type="EMBL" id="LXQA010003992">
    <property type="protein sequence ID" value="MCH82656.1"/>
    <property type="molecule type" value="Genomic_DNA"/>
</dbReference>
<dbReference type="Gene3D" id="3.60.10.10">
    <property type="entry name" value="Endonuclease/exonuclease/phosphatase"/>
    <property type="match status" value="1"/>
</dbReference>
<dbReference type="InterPro" id="IPR040256">
    <property type="entry name" value="At4g02000-like"/>
</dbReference>
<feature type="compositionally biased region" description="Basic and acidic residues" evidence="1">
    <location>
        <begin position="233"/>
        <end position="259"/>
    </location>
</feature>
<feature type="region of interest" description="Disordered" evidence="1">
    <location>
        <begin position="170"/>
        <end position="261"/>
    </location>
</feature>
<name>A0A392M5P5_9FABA</name>
<protein>
    <recommendedName>
        <fullName evidence="4">DUF4283 domain protein</fullName>
    </recommendedName>
</protein>
<evidence type="ECO:0000256" key="1">
    <source>
        <dbReference type="SAM" id="MobiDB-lite"/>
    </source>
</evidence>
<evidence type="ECO:0000313" key="3">
    <source>
        <dbReference type="Proteomes" id="UP000265520"/>
    </source>
</evidence>
<dbReference type="InterPro" id="IPR036691">
    <property type="entry name" value="Endo/exonu/phosph_ase_sf"/>
</dbReference>
<feature type="compositionally biased region" description="Polar residues" evidence="1">
    <location>
        <begin position="219"/>
        <end position="231"/>
    </location>
</feature>
<feature type="compositionally biased region" description="Basic and acidic residues" evidence="1">
    <location>
        <begin position="178"/>
        <end position="204"/>
    </location>
</feature>
<keyword evidence="3" id="KW-1185">Reference proteome</keyword>
<dbReference type="SUPFAM" id="SSF56219">
    <property type="entry name" value="DNase I-like"/>
    <property type="match status" value="1"/>
</dbReference>
<comment type="caution">
    <text evidence="2">The sequence shown here is derived from an EMBL/GenBank/DDBJ whole genome shotgun (WGS) entry which is preliminary data.</text>
</comment>
<proteinExistence type="predicted"/>
<reference evidence="2 3" key="1">
    <citation type="journal article" date="2018" name="Front. Plant Sci.">
        <title>Red Clover (Trifolium pratense) and Zigzag Clover (T. medium) - A Picture of Genomic Similarities and Differences.</title>
        <authorList>
            <person name="Dluhosova J."/>
            <person name="Istvanek J."/>
            <person name="Nedelnik J."/>
            <person name="Repkova J."/>
        </authorList>
    </citation>
    <scope>NUCLEOTIDE SEQUENCE [LARGE SCALE GENOMIC DNA]</scope>
    <source>
        <strain evidence="3">cv. 10/8</strain>
        <tissue evidence="2">Leaf</tissue>
    </source>
</reference>
<dbReference type="PANTHER" id="PTHR31286:SF176">
    <property type="entry name" value="DUF4283 DOMAIN PROTEIN"/>
    <property type="match status" value="1"/>
</dbReference>
<evidence type="ECO:0000313" key="2">
    <source>
        <dbReference type="EMBL" id="MCH82656.1"/>
    </source>
</evidence>
<dbReference type="Proteomes" id="UP000265520">
    <property type="component" value="Unassembled WGS sequence"/>
</dbReference>
<accession>A0A392M5P5</accession>